<dbReference type="InterPro" id="IPR003329">
    <property type="entry name" value="Cytidylyl_trans"/>
</dbReference>
<dbReference type="NCBIfam" id="TIGR00466">
    <property type="entry name" value="kdsB"/>
    <property type="match status" value="1"/>
</dbReference>
<evidence type="ECO:0000313" key="3">
    <source>
        <dbReference type="EMBL" id="KKM76023.1"/>
    </source>
</evidence>
<dbReference type="GO" id="GO:0005829">
    <property type="term" value="C:cytosol"/>
    <property type="evidence" value="ECO:0007669"/>
    <property type="project" value="TreeGrafter"/>
</dbReference>
<dbReference type="Pfam" id="PF02348">
    <property type="entry name" value="CTP_transf_3"/>
    <property type="match status" value="1"/>
</dbReference>
<dbReference type="Gene3D" id="3.90.550.10">
    <property type="entry name" value="Spore Coat Polysaccharide Biosynthesis Protein SpsA, Chain A"/>
    <property type="match status" value="1"/>
</dbReference>
<name>A0A0F9K209_9ZZZZ</name>
<dbReference type="GO" id="GO:0008690">
    <property type="term" value="F:3-deoxy-manno-octulosonate cytidylyltransferase activity"/>
    <property type="evidence" value="ECO:0007669"/>
    <property type="project" value="InterPro"/>
</dbReference>
<comment type="caution">
    <text evidence="3">The sequence shown here is derived from an EMBL/GenBank/DDBJ whole genome shotgun (WGS) entry which is preliminary data.</text>
</comment>
<dbReference type="InterPro" id="IPR029044">
    <property type="entry name" value="Nucleotide-diphossugar_trans"/>
</dbReference>
<accession>A0A0F9K209</accession>
<organism evidence="3">
    <name type="scientific">marine sediment metagenome</name>
    <dbReference type="NCBI Taxonomy" id="412755"/>
    <lineage>
        <taxon>unclassified sequences</taxon>
        <taxon>metagenomes</taxon>
        <taxon>ecological metagenomes</taxon>
    </lineage>
</organism>
<dbReference type="InterPro" id="IPR004528">
    <property type="entry name" value="KdsB"/>
</dbReference>
<keyword evidence="1" id="KW-0808">Transferase</keyword>
<dbReference type="EMBL" id="LAZR01008877">
    <property type="protein sequence ID" value="KKM76023.1"/>
    <property type="molecule type" value="Genomic_DNA"/>
</dbReference>
<keyword evidence="2" id="KW-0548">Nucleotidyltransferase</keyword>
<reference evidence="3" key="1">
    <citation type="journal article" date="2015" name="Nature">
        <title>Complex archaea that bridge the gap between prokaryotes and eukaryotes.</title>
        <authorList>
            <person name="Spang A."/>
            <person name="Saw J.H."/>
            <person name="Jorgensen S.L."/>
            <person name="Zaremba-Niedzwiedzka K."/>
            <person name="Martijn J."/>
            <person name="Lind A.E."/>
            <person name="van Eijk R."/>
            <person name="Schleper C."/>
            <person name="Guy L."/>
            <person name="Ettema T.J."/>
        </authorList>
    </citation>
    <scope>NUCLEOTIDE SEQUENCE</scope>
</reference>
<gene>
    <name evidence="3" type="ORF">LCGC14_1384340</name>
</gene>
<dbReference type="NCBIfam" id="NF003952">
    <property type="entry name" value="PRK05450.1-5"/>
    <property type="match status" value="1"/>
</dbReference>
<dbReference type="CDD" id="cd02517">
    <property type="entry name" value="CMP-KDO-Synthetase"/>
    <property type="match status" value="1"/>
</dbReference>
<protein>
    <recommendedName>
        <fullName evidence="4">3-deoxy-manno-octulosonate cytidylyltransferase</fullName>
    </recommendedName>
</protein>
<evidence type="ECO:0000256" key="2">
    <source>
        <dbReference type="ARBA" id="ARBA00022695"/>
    </source>
</evidence>
<evidence type="ECO:0000256" key="1">
    <source>
        <dbReference type="ARBA" id="ARBA00022679"/>
    </source>
</evidence>
<dbReference type="SUPFAM" id="SSF53448">
    <property type="entry name" value="Nucleotide-diphospho-sugar transferases"/>
    <property type="match status" value="1"/>
</dbReference>
<sequence>MKSKIIGIIPARYNSKRFLGKMLYKIGSKTLLQHTFENAKTCNIFDSLYIATEDEIIKNEAENIKASCLMTKTCSSGTHRIIEALKENQDLKTSDIIVNIQGDHPKIKNSTINETINILKNDKTAHSSTAVCRIDYEQAKSENIVKCVMDKNQNALYFSRSLIPHSRKPKEISYFYHIGLYAYRTKFLYELSKLEDSYLQKLEDLEQLKILEHGYKMKVARVNDMPFGIDVKDDVKKVEKLLCQ</sequence>
<dbReference type="PANTHER" id="PTHR42866">
    <property type="entry name" value="3-DEOXY-MANNO-OCTULOSONATE CYTIDYLYLTRANSFERASE"/>
    <property type="match status" value="1"/>
</dbReference>
<dbReference type="NCBIfam" id="NF003950">
    <property type="entry name" value="PRK05450.1-3"/>
    <property type="match status" value="1"/>
</dbReference>
<dbReference type="PANTHER" id="PTHR42866:SF2">
    <property type="entry name" value="3-DEOXY-MANNO-OCTULOSONATE CYTIDYLYLTRANSFERASE, MITOCHONDRIAL"/>
    <property type="match status" value="1"/>
</dbReference>
<evidence type="ECO:0008006" key="4">
    <source>
        <dbReference type="Google" id="ProtNLM"/>
    </source>
</evidence>
<proteinExistence type="predicted"/>
<dbReference type="AlphaFoldDB" id="A0A0F9K209"/>